<name>A0ABN8H464_9BACL</name>
<evidence type="ECO:0000313" key="2">
    <source>
        <dbReference type="Proteomes" id="UP000838821"/>
    </source>
</evidence>
<evidence type="ECO:0000313" key="1">
    <source>
        <dbReference type="EMBL" id="CAH1228027.1"/>
    </source>
</evidence>
<dbReference type="EMBL" id="CAKMMW010000029">
    <property type="protein sequence ID" value="CAH1228027.1"/>
    <property type="molecule type" value="Genomic_DNA"/>
</dbReference>
<reference evidence="1" key="1">
    <citation type="submission" date="2022-01" db="EMBL/GenBank/DDBJ databases">
        <authorList>
            <person name="Criscuolo A."/>
        </authorList>
    </citation>
    <scope>NUCLEOTIDE SEQUENCE</scope>
    <source>
        <strain evidence="1">CIP111891</strain>
    </source>
</reference>
<protein>
    <submittedName>
        <fullName evidence="1">Uncharacterized protein</fullName>
    </submittedName>
</protein>
<sequence>MVVIIYTELGWYREMKSRPLWDGIFCVFNEPFRQGTNVKLDEMRG</sequence>
<proteinExistence type="predicted"/>
<organism evidence="1 2">
    <name type="scientific">Paenibacillus allorhizoplanae</name>
    <dbReference type="NCBI Taxonomy" id="2905648"/>
    <lineage>
        <taxon>Bacteria</taxon>
        <taxon>Bacillati</taxon>
        <taxon>Bacillota</taxon>
        <taxon>Bacilli</taxon>
        <taxon>Bacillales</taxon>
        <taxon>Paenibacillaceae</taxon>
        <taxon>Paenibacillus</taxon>
    </lineage>
</organism>
<gene>
    <name evidence="1" type="ORF">PAECIP111891_06234</name>
</gene>
<dbReference type="Proteomes" id="UP000838821">
    <property type="component" value="Unassembled WGS sequence"/>
</dbReference>
<comment type="caution">
    <text evidence="1">The sequence shown here is derived from an EMBL/GenBank/DDBJ whole genome shotgun (WGS) entry which is preliminary data.</text>
</comment>
<accession>A0ABN8H464</accession>
<keyword evidence="2" id="KW-1185">Reference proteome</keyword>